<feature type="domain" description="EAL" evidence="1">
    <location>
        <begin position="224"/>
        <end position="480"/>
    </location>
</feature>
<dbReference type="CDD" id="cd01948">
    <property type="entry name" value="EAL"/>
    <property type="match status" value="1"/>
</dbReference>
<dbReference type="InterPro" id="IPR043128">
    <property type="entry name" value="Rev_trsase/Diguanyl_cyclase"/>
</dbReference>
<dbReference type="AlphaFoldDB" id="A0A8H9TG55"/>
<dbReference type="PROSITE" id="PS50883">
    <property type="entry name" value="EAL"/>
    <property type="match status" value="1"/>
</dbReference>
<dbReference type="InterPro" id="IPR035919">
    <property type="entry name" value="EAL_sf"/>
</dbReference>
<organism evidence="3">
    <name type="scientific">Vibrio vulnificus</name>
    <dbReference type="NCBI Taxonomy" id="672"/>
    <lineage>
        <taxon>Bacteria</taxon>
        <taxon>Pseudomonadati</taxon>
        <taxon>Pseudomonadota</taxon>
        <taxon>Gammaproteobacteria</taxon>
        <taxon>Vibrionales</taxon>
        <taxon>Vibrionaceae</taxon>
        <taxon>Vibrio</taxon>
    </lineage>
</organism>
<dbReference type="SMART" id="SM00052">
    <property type="entry name" value="EAL"/>
    <property type="match status" value="1"/>
</dbReference>
<evidence type="ECO:0000313" key="3">
    <source>
        <dbReference type="EMBL" id="HAS8540895.1"/>
    </source>
</evidence>
<dbReference type="InterPro" id="IPR000160">
    <property type="entry name" value="GGDEF_dom"/>
</dbReference>
<dbReference type="PANTHER" id="PTHR33121">
    <property type="entry name" value="CYCLIC DI-GMP PHOSPHODIESTERASE PDEF"/>
    <property type="match status" value="1"/>
</dbReference>
<reference evidence="3" key="2">
    <citation type="submission" date="2019-01" db="EMBL/GenBank/DDBJ databases">
        <authorList>
            <consortium name="NCBI Pathogen Detection Project"/>
        </authorList>
    </citation>
    <scope>NUCLEOTIDE SEQUENCE</scope>
    <source>
        <strain evidence="3">BCW_3452</strain>
    </source>
</reference>
<dbReference type="GO" id="GO:0071111">
    <property type="term" value="F:cyclic-guanylate-specific phosphodiesterase activity"/>
    <property type="evidence" value="ECO:0007669"/>
    <property type="project" value="InterPro"/>
</dbReference>
<feature type="domain" description="GGDEF" evidence="2">
    <location>
        <begin position="81"/>
        <end position="215"/>
    </location>
</feature>
<dbReference type="Proteomes" id="UP000863257">
    <property type="component" value="Unassembled WGS sequence"/>
</dbReference>
<dbReference type="Gene3D" id="3.30.70.270">
    <property type="match status" value="1"/>
</dbReference>
<dbReference type="SUPFAM" id="SSF55073">
    <property type="entry name" value="Nucleotide cyclase"/>
    <property type="match status" value="1"/>
</dbReference>
<dbReference type="PROSITE" id="PS50887">
    <property type="entry name" value="GGDEF"/>
    <property type="match status" value="1"/>
</dbReference>
<evidence type="ECO:0000259" key="2">
    <source>
        <dbReference type="PROSITE" id="PS50887"/>
    </source>
</evidence>
<proteinExistence type="predicted"/>
<dbReference type="InterPro" id="IPR050706">
    <property type="entry name" value="Cyclic-di-GMP_PDE-like"/>
</dbReference>
<evidence type="ECO:0000259" key="1">
    <source>
        <dbReference type="PROSITE" id="PS50883"/>
    </source>
</evidence>
<name>A0A8H9TG55_VIBVL</name>
<accession>A0A8H9TG55</accession>
<dbReference type="InterPro" id="IPR029787">
    <property type="entry name" value="Nucleotide_cyclase"/>
</dbReference>
<dbReference type="PANTHER" id="PTHR33121:SF71">
    <property type="entry name" value="OXYGEN SENSOR PROTEIN DOSP"/>
    <property type="match status" value="1"/>
</dbReference>
<dbReference type="SUPFAM" id="SSF141868">
    <property type="entry name" value="EAL domain-like"/>
    <property type="match status" value="1"/>
</dbReference>
<protein>
    <submittedName>
        <fullName evidence="3">GGDEF domain-containing protein</fullName>
    </submittedName>
</protein>
<dbReference type="EMBL" id="DACRBY010000017">
    <property type="protein sequence ID" value="HAS8540895.1"/>
    <property type="molecule type" value="Genomic_DNA"/>
</dbReference>
<dbReference type="Gene3D" id="3.20.20.450">
    <property type="entry name" value="EAL domain"/>
    <property type="match status" value="1"/>
</dbReference>
<dbReference type="Pfam" id="PF00563">
    <property type="entry name" value="EAL"/>
    <property type="match status" value="1"/>
</dbReference>
<dbReference type="InterPro" id="IPR001633">
    <property type="entry name" value="EAL_dom"/>
</dbReference>
<gene>
    <name evidence="3" type="ORF">I7730_13985</name>
</gene>
<reference evidence="3" key="1">
    <citation type="journal article" date="2018" name="Genome Biol.">
        <title>SKESA: strategic k-mer extension for scrupulous assemblies.</title>
        <authorList>
            <person name="Souvorov A."/>
            <person name="Agarwala R."/>
            <person name="Lipman D.J."/>
        </authorList>
    </citation>
    <scope>NUCLEOTIDE SEQUENCE</scope>
    <source>
        <strain evidence="3">BCW_3452</strain>
    </source>
</reference>
<comment type="caution">
    <text evidence="3">The sequence shown here is derived from an EMBL/GenBank/DDBJ whole genome shotgun (WGS) entry which is preliminary data.</text>
</comment>
<dbReference type="Pfam" id="PF00990">
    <property type="entry name" value="GGDEF"/>
    <property type="match status" value="1"/>
</dbReference>
<sequence length="482" mass="53840">MSSVSMYVQSALLVGALATIQTPPISIAFNAALIGYNIARIRRESKSEKIDYLTGLPSSVAFTKRLNEDLISEMSSSNATSKIFIAAIDIKEFSTINSLAGIKVADSILKGLTKDITELPGYVIASRASADIFHVFLKSNSAIEAKYELNCLKRKFEENHGINGYQAKLAIGLAQHDWGIENSKSVDLATEVTINADIARYLSKKSNNELKLYNRKLKAEDLERMELKGDLTSCIDKDEILVYYQPKYSLRTKQVIGLEALCRWQHSERGIISPAYFIPLAEETGYIDSIGSYVALTALDTLKQTIENIDKDMTMAINVSIAQLESRKWDDYLKMVLIKCEELGLETCNVEFEITETIAASNAETTKKKIERIRSHGFKVSIDDFGVGHSSLHRLSELDVDYVKIDKSFVDRIDTKQGRSIFESIVRLAKSIDAEVIAEGIETVEQLETINKLGCDIVQGFLLSKPISREHIIKTIEKIQAR</sequence>